<name>A0AAV0IF56_9ROSI</name>
<comment type="caution">
    <text evidence="2">The sequence shown here is derived from an EMBL/GenBank/DDBJ whole genome shotgun (WGS) entry which is preliminary data.</text>
</comment>
<reference evidence="2" key="1">
    <citation type="submission" date="2022-08" db="EMBL/GenBank/DDBJ databases">
        <authorList>
            <person name="Gutierrez-Valencia J."/>
        </authorList>
    </citation>
    <scope>NUCLEOTIDE SEQUENCE</scope>
</reference>
<keyword evidence="3" id="KW-1185">Reference proteome</keyword>
<dbReference type="EMBL" id="CAMGYJ010000003">
    <property type="protein sequence ID" value="CAI0395779.1"/>
    <property type="molecule type" value="Genomic_DNA"/>
</dbReference>
<gene>
    <name evidence="2" type="ORF">LITE_LOCUS8844</name>
</gene>
<proteinExistence type="predicted"/>
<organism evidence="2 3">
    <name type="scientific">Linum tenue</name>
    <dbReference type="NCBI Taxonomy" id="586396"/>
    <lineage>
        <taxon>Eukaryota</taxon>
        <taxon>Viridiplantae</taxon>
        <taxon>Streptophyta</taxon>
        <taxon>Embryophyta</taxon>
        <taxon>Tracheophyta</taxon>
        <taxon>Spermatophyta</taxon>
        <taxon>Magnoliopsida</taxon>
        <taxon>eudicotyledons</taxon>
        <taxon>Gunneridae</taxon>
        <taxon>Pentapetalae</taxon>
        <taxon>rosids</taxon>
        <taxon>fabids</taxon>
        <taxon>Malpighiales</taxon>
        <taxon>Linaceae</taxon>
        <taxon>Linum</taxon>
    </lineage>
</organism>
<sequence length="28" mass="2942">MEQVSDNSVLKAGGTIDGIHASTNRFGH</sequence>
<evidence type="ECO:0000256" key="1">
    <source>
        <dbReference type="SAM" id="MobiDB-lite"/>
    </source>
</evidence>
<accession>A0AAV0IF56</accession>
<dbReference type="AlphaFoldDB" id="A0AAV0IF56"/>
<protein>
    <submittedName>
        <fullName evidence="2">Uncharacterized protein</fullName>
    </submittedName>
</protein>
<feature type="region of interest" description="Disordered" evidence="1">
    <location>
        <begin position="1"/>
        <end position="28"/>
    </location>
</feature>
<dbReference type="Proteomes" id="UP001154282">
    <property type="component" value="Unassembled WGS sequence"/>
</dbReference>
<evidence type="ECO:0000313" key="2">
    <source>
        <dbReference type="EMBL" id="CAI0395779.1"/>
    </source>
</evidence>
<evidence type="ECO:0000313" key="3">
    <source>
        <dbReference type="Proteomes" id="UP001154282"/>
    </source>
</evidence>